<feature type="transmembrane region" description="Helical" evidence="9">
    <location>
        <begin position="246"/>
        <end position="263"/>
    </location>
</feature>
<evidence type="ECO:0000259" key="11">
    <source>
        <dbReference type="PROSITE" id="PS50929"/>
    </source>
</evidence>
<dbReference type="GO" id="GO:0005886">
    <property type="term" value="C:plasma membrane"/>
    <property type="evidence" value="ECO:0007669"/>
    <property type="project" value="UniProtKB-SubCell"/>
</dbReference>
<dbReference type="Pfam" id="PF00664">
    <property type="entry name" value="ABC_membrane"/>
    <property type="match status" value="1"/>
</dbReference>
<keyword evidence="2" id="KW-0813">Transport</keyword>
<evidence type="ECO:0000256" key="5">
    <source>
        <dbReference type="ARBA" id="ARBA00022741"/>
    </source>
</evidence>
<keyword evidence="3" id="KW-1003">Cell membrane</keyword>
<dbReference type="InterPro" id="IPR027417">
    <property type="entry name" value="P-loop_NTPase"/>
</dbReference>
<dbReference type="RefSeq" id="WP_212696323.1">
    <property type="nucleotide sequence ID" value="NZ_CP058649.1"/>
</dbReference>
<dbReference type="InterPro" id="IPR039421">
    <property type="entry name" value="Type_1_exporter"/>
</dbReference>
<dbReference type="CDD" id="cd18542">
    <property type="entry name" value="ABC_6TM_YknU_like"/>
    <property type="match status" value="1"/>
</dbReference>
<evidence type="ECO:0000313" key="12">
    <source>
        <dbReference type="EMBL" id="QUI20865.1"/>
    </source>
</evidence>
<feature type="transmembrane region" description="Helical" evidence="9">
    <location>
        <begin position="123"/>
        <end position="149"/>
    </location>
</feature>
<dbReference type="EMBL" id="CP058649">
    <property type="protein sequence ID" value="QUI20865.1"/>
    <property type="molecule type" value="Genomic_DNA"/>
</dbReference>
<dbReference type="InterPro" id="IPR036640">
    <property type="entry name" value="ABC1_TM_sf"/>
</dbReference>
<feature type="transmembrane region" description="Helical" evidence="9">
    <location>
        <begin position="155"/>
        <end position="173"/>
    </location>
</feature>
<dbReference type="PROSITE" id="PS50929">
    <property type="entry name" value="ABC_TM1F"/>
    <property type="match status" value="1"/>
</dbReference>
<dbReference type="Proteomes" id="UP000683246">
    <property type="component" value="Chromosome"/>
</dbReference>
<accession>A0A8J8MFY3</accession>
<gene>
    <name evidence="12" type="ORF">HZI73_00425</name>
</gene>
<dbReference type="GO" id="GO:0015421">
    <property type="term" value="F:ABC-type oligopeptide transporter activity"/>
    <property type="evidence" value="ECO:0007669"/>
    <property type="project" value="TreeGrafter"/>
</dbReference>
<dbReference type="KEGG" id="vpy:HZI73_00425"/>
<keyword evidence="4 9" id="KW-0812">Transmembrane</keyword>
<evidence type="ECO:0000256" key="7">
    <source>
        <dbReference type="ARBA" id="ARBA00022989"/>
    </source>
</evidence>
<feature type="domain" description="ABC transporter" evidence="10">
    <location>
        <begin position="332"/>
        <end position="564"/>
    </location>
</feature>
<protein>
    <submittedName>
        <fullName evidence="12">ABC transporter ATP-binding protein</fullName>
    </submittedName>
</protein>
<feature type="domain" description="ABC transmembrane type-1" evidence="11">
    <location>
        <begin position="16"/>
        <end position="298"/>
    </location>
</feature>
<dbReference type="InterPro" id="IPR003439">
    <property type="entry name" value="ABC_transporter-like_ATP-bd"/>
</dbReference>
<name>A0A8J8MFY3_9FIRM</name>
<dbReference type="AlphaFoldDB" id="A0A8J8MFY3"/>
<dbReference type="Gene3D" id="1.20.1560.10">
    <property type="entry name" value="ABC transporter type 1, transmembrane domain"/>
    <property type="match status" value="1"/>
</dbReference>
<organism evidence="12 13">
    <name type="scientific">Vallitalea pronyensis</name>
    <dbReference type="NCBI Taxonomy" id="1348613"/>
    <lineage>
        <taxon>Bacteria</taxon>
        <taxon>Bacillati</taxon>
        <taxon>Bacillota</taxon>
        <taxon>Clostridia</taxon>
        <taxon>Lachnospirales</taxon>
        <taxon>Vallitaleaceae</taxon>
        <taxon>Vallitalea</taxon>
    </lineage>
</organism>
<evidence type="ECO:0000256" key="9">
    <source>
        <dbReference type="SAM" id="Phobius"/>
    </source>
</evidence>
<dbReference type="GO" id="GO:0005524">
    <property type="term" value="F:ATP binding"/>
    <property type="evidence" value="ECO:0007669"/>
    <property type="project" value="UniProtKB-KW"/>
</dbReference>
<dbReference type="SUPFAM" id="SSF90123">
    <property type="entry name" value="ABC transporter transmembrane region"/>
    <property type="match status" value="1"/>
</dbReference>
<dbReference type="InterPro" id="IPR011527">
    <property type="entry name" value="ABC1_TM_dom"/>
</dbReference>
<keyword evidence="5" id="KW-0547">Nucleotide-binding</keyword>
<dbReference type="PROSITE" id="PS50893">
    <property type="entry name" value="ABC_TRANSPORTER_2"/>
    <property type="match status" value="1"/>
</dbReference>
<evidence type="ECO:0000256" key="2">
    <source>
        <dbReference type="ARBA" id="ARBA00022448"/>
    </source>
</evidence>
<reference evidence="12" key="1">
    <citation type="submission" date="2020-07" db="EMBL/GenBank/DDBJ databases">
        <title>Vallitalea pronyensis genome.</title>
        <authorList>
            <person name="Postec A."/>
        </authorList>
    </citation>
    <scope>NUCLEOTIDE SEQUENCE</scope>
    <source>
        <strain evidence="12">FatNI3</strain>
    </source>
</reference>
<keyword evidence="8 9" id="KW-0472">Membrane</keyword>
<evidence type="ECO:0000256" key="4">
    <source>
        <dbReference type="ARBA" id="ARBA00022692"/>
    </source>
</evidence>
<keyword evidence="13" id="KW-1185">Reference proteome</keyword>
<dbReference type="InterPro" id="IPR017871">
    <property type="entry name" value="ABC_transporter-like_CS"/>
</dbReference>
<feature type="transmembrane region" description="Helical" evidence="9">
    <location>
        <begin position="12"/>
        <end position="31"/>
    </location>
</feature>
<evidence type="ECO:0000256" key="6">
    <source>
        <dbReference type="ARBA" id="ARBA00022840"/>
    </source>
</evidence>
<sequence>MKRIVGYMKQYWYYYFFGGLAMMLGITLDLFTPIVTGRIIDDVFEGGQIELFEGLVLALIGITVGRAIFGYAKEILFDVVGAKVICKLRLDLFDHIQSLSFGFFDRKNTGELMSRIKDDADKVWEGVSFALMLVIESCISFVIATVLMFRISMSLSLLAVITMPLMGFLALKLEKTIRDTFEKISEQNATLNTTAQENIAGVRLVKAFAREKYETSKFLKHNKGYYKLNMHQASVWARFFPSIQTLTNLLPVLVIVFGGALVIGEDLTIGTLVKFTGYMYMVVWPMRMFGWLSNLMAEARASSNKINKVFDEVAEIKNPLNPVKLDNAKGEVTFKDVSLELEGTKVLEDISFTIKPGKTLAVMGATGSGKTSLINLLVRFYDATEGCIYMDGHPIDTLDLTSLRKQISLVMQDVFLFSDTIKENISFGSEVLASNMIVQSAESAQAHDFINNLENDYDTVIGERGIGLSGGQKQRISIARALAKEASIIVFDDSTSALDMKTELRIQKEIEKRQATSKIIIAHRISAVKNADEIIVLEDGKIVERGNHQALLALKGRYYNTYNEQYEGFAV</sequence>
<dbReference type="Pfam" id="PF00005">
    <property type="entry name" value="ABC_tran"/>
    <property type="match status" value="1"/>
</dbReference>
<dbReference type="Gene3D" id="3.40.50.300">
    <property type="entry name" value="P-loop containing nucleotide triphosphate hydrolases"/>
    <property type="match status" value="1"/>
</dbReference>
<dbReference type="SMART" id="SM00382">
    <property type="entry name" value="AAA"/>
    <property type="match status" value="1"/>
</dbReference>
<dbReference type="SUPFAM" id="SSF52540">
    <property type="entry name" value="P-loop containing nucleoside triphosphate hydrolases"/>
    <property type="match status" value="1"/>
</dbReference>
<keyword evidence="6 12" id="KW-0067">ATP-binding</keyword>
<evidence type="ECO:0000259" key="10">
    <source>
        <dbReference type="PROSITE" id="PS50893"/>
    </source>
</evidence>
<dbReference type="FunFam" id="3.40.50.300:FF:000221">
    <property type="entry name" value="Multidrug ABC transporter ATP-binding protein"/>
    <property type="match status" value="1"/>
</dbReference>
<comment type="subcellular location">
    <subcellularLocation>
        <location evidence="1">Cell membrane</location>
        <topology evidence="1">Multi-pass membrane protein</topology>
    </subcellularLocation>
</comment>
<keyword evidence="7 9" id="KW-1133">Transmembrane helix</keyword>
<dbReference type="InterPro" id="IPR003593">
    <property type="entry name" value="AAA+_ATPase"/>
</dbReference>
<evidence type="ECO:0000256" key="8">
    <source>
        <dbReference type="ARBA" id="ARBA00023136"/>
    </source>
</evidence>
<evidence type="ECO:0000256" key="1">
    <source>
        <dbReference type="ARBA" id="ARBA00004651"/>
    </source>
</evidence>
<proteinExistence type="predicted"/>
<dbReference type="PANTHER" id="PTHR43394:SF1">
    <property type="entry name" value="ATP-BINDING CASSETTE SUB-FAMILY B MEMBER 10, MITOCHONDRIAL"/>
    <property type="match status" value="1"/>
</dbReference>
<dbReference type="PROSITE" id="PS00211">
    <property type="entry name" value="ABC_TRANSPORTER_1"/>
    <property type="match status" value="1"/>
</dbReference>
<dbReference type="PANTHER" id="PTHR43394">
    <property type="entry name" value="ATP-DEPENDENT PERMEASE MDL1, MITOCHONDRIAL"/>
    <property type="match status" value="1"/>
</dbReference>
<evidence type="ECO:0000313" key="13">
    <source>
        <dbReference type="Proteomes" id="UP000683246"/>
    </source>
</evidence>
<feature type="transmembrane region" description="Helical" evidence="9">
    <location>
        <begin position="51"/>
        <end position="69"/>
    </location>
</feature>
<dbReference type="GO" id="GO:0016887">
    <property type="term" value="F:ATP hydrolysis activity"/>
    <property type="evidence" value="ECO:0007669"/>
    <property type="project" value="InterPro"/>
</dbReference>
<evidence type="ECO:0000256" key="3">
    <source>
        <dbReference type="ARBA" id="ARBA00022475"/>
    </source>
</evidence>